<comment type="caution">
    <text evidence="2">The sequence shown here is derived from an EMBL/GenBank/DDBJ whole genome shotgun (WGS) entry which is preliminary data.</text>
</comment>
<proteinExistence type="predicted"/>
<evidence type="ECO:0000313" key="2">
    <source>
        <dbReference type="EMBL" id="GAA4329131.1"/>
    </source>
</evidence>
<dbReference type="Proteomes" id="UP001501671">
    <property type="component" value="Unassembled WGS sequence"/>
</dbReference>
<name>A0ABP8GSP4_9BURK</name>
<dbReference type="RefSeq" id="WP_345248024.1">
    <property type="nucleotide sequence ID" value="NZ_BAABFO010000006.1"/>
</dbReference>
<keyword evidence="3" id="KW-1185">Reference proteome</keyword>
<accession>A0ABP8GSP4</accession>
<organism evidence="2 3">
    <name type="scientific">Pigmentiphaga soli</name>
    <dbReference type="NCBI Taxonomy" id="1007095"/>
    <lineage>
        <taxon>Bacteria</taxon>
        <taxon>Pseudomonadati</taxon>
        <taxon>Pseudomonadota</taxon>
        <taxon>Betaproteobacteria</taxon>
        <taxon>Burkholderiales</taxon>
        <taxon>Alcaligenaceae</taxon>
        <taxon>Pigmentiphaga</taxon>
    </lineage>
</organism>
<sequence>MPRPRLLACLLCASLLTACNGYFGASDGDEDGNGGGSASDAQGIWVGTTSDRYRLHMLVTPQNELWALSWDESFNQVSRLTQGSGSQSGKTFTGSGKNFAAGDSATVSSATLTGTVESQATFNGGLGQNVTFTSSYDGQYGNRFALGDFAGTWQGFDSSGSAVTFTVQSDGRYRASSQISGRSDACNVDGRFAAAPSDKNYATTTMTFGSATNCLSQHAGLSLQGVALRLTETGADPLLLVEATDSGKTVAWFAYARLQAATGDTSDEDGTDEN</sequence>
<protein>
    <recommendedName>
        <fullName evidence="4">Lipoprotein</fullName>
    </recommendedName>
</protein>
<evidence type="ECO:0000313" key="3">
    <source>
        <dbReference type="Proteomes" id="UP001501671"/>
    </source>
</evidence>
<dbReference type="EMBL" id="BAABFO010000006">
    <property type="protein sequence ID" value="GAA4329131.1"/>
    <property type="molecule type" value="Genomic_DNA"/>
</dbReference>
<feature type="signal peptide" evidence="1">
    <location>
        <begin position="1"/>
        <end position="25"/>
    </location>
</feature>
<gene>
    <name evidence="2" type="ORF">GCM10023144_15580</name>
</gene>
<feature type="chain" id="PRO_5046025642" description="Lipoprotein" evidence="1">
    <location>
        <begin position="26"/>
        <end position="274"/>
    </location>
</feature>
<evidence type="ECO:0008006" key="4">
    <source>
        <dbReference type="Google" id="ProtNLM"/>
    </source>
</evidence>
<reference evidence="3" key="1">
    <citation type="journal article" date="2019" name="Int. J. Syst. Evol. Microbiol.">
        <title>The Global Catalogue of Microorganisms (GCM) 10K type strain sequencing project: providing services to taxonomists for standard genome sequencing and annotation.</title>
        <authorList>
            <consortium name="The Broad Institute Genomics Platform"/>
            <consortium name="The Broad Institute Genome Sequencing Center for Infectious Disease"/>
            <person name="Wu L."/>
            <person name="Ma J."/>
        </authorList>
    </citation>
    <scope>NUCLEOTIDE SEQUENCE [LARGE SCALE GENOMIC DNA]</scope>
    <source>
        <strain evidence="3">JCM 17666</strain>
    </source>
</reference>
<dbReference type="PROSITE" id="PS51257">
    <property type="entry name" value="PROKAR_LIPOPROTEIN"/>
    <property type="match status" value="1"/>
</dbReference>
<evidence type="ECO:0000256" key="1">
    <source>
        <dbReference type="SAM" id="SignalP"/>
    </source>
</evidence>
<keyword evidence="1" id="KW-0732">Signal</keyword>